<dbReference type="GO" id="GO:0015833">
    <property type="term" value="P:peptide transport"/>
    <property type="evidence" value="ECO:0007669"/>
    <property type="project" value="TreeGrafter"/>
</dbReference>
<evidence type="ECO:0000259" key="4">
    <source>
        <dbReference type="Pfam" id="PF00496"/>
    </source>
</evidence>
<dbReference type="Pfam" id="PF00496">
    <property type="entry name" value="SBP_bac_5"/>
    <property type="match status" value="1"/>
</dbReference>
<dbReference type="EMBL" id="FTOU01000005">
    <property type="protein sequence ID" value="SIS81703.1"/>
    <property type="molecule type" value="Genomic_DNA"/>
</dbReference>
<dbReference type="GO" id="GO:1904680">
    <property type="term" value="F:peptide transmembrane transporter activity"/>
    <property type="evidence" value="ECO:0007669"/>
    <property type="project" value="TreeGrafter"/>
</dbReference>
<feature type="compositionally biased region" description="Basic and acidic residues" evidence="3">
    <location>
        <begin position="15"/>
        <end position="25"/>
    </location>
</feature>
<name>A0AA45W456_9RHOB</name>
<dbReference type="InterPro" id="IPR000914">
    <property type="entry name" value="SBP_5_dom"/>
</dbReference>
<evidence type="ECO:0000313" key="5">
    <source>
        <dbReference type="EMBL" id="SIS81703.1"/>
    </source>
</evidence>
<dbReference type="GO" id="GO:0030288">
    <property type="term" value="C:outer membrane-bounded periplasmic space"/>
    <property type="evidence" value="ECO:0007669"/>
    <property type="project" value="UniProtKB-ARBA"/>
</dbReference>
<dbReference type="AlphaFoldDB" id="A0AA45W456"/>
<protein>
    <submittedName>
        <fullName evidence="5">Peptide/nickel transport system substrate-binding protein</fullName>
    </submittedName>
</protein>
<accession>A0AA45W456</accession>
<comment type="similarity">
    <text evidence="2">Belongs to the bacterial solute-binding protein 5 family.</text>
</comment>
<sequence length="602" mass="64987">MPAPVAGMAETESGPARRENPRDCNGKGNSMSIKTLKTGLLTGAATAVALAAAPAFAERGSDGELKLLLWQAPSTLNVYLSTGTKDMLASSLILEPLATFAPDGEIVPRLAAEIPTVENGGISEDLTSITWTIKEGVTWSDGTPLTAEDVKFTADYCMNDEGGCAQSAKFTGVKNVEAIDPQTVKITFDGPRPHPYDAFVGAQAPVIQKAQFENCTGAKAATCTDENFGPIGTGPFRAVDFKTNDVVTLEANPEYRDAELPAFANVTLKGGGDSTAAARAVLETGEYDYAWNIQLAPDVLEGMLAAGMGKLEVDFGATVEHLQLNLTDPSPDLPEGERATVDHPHPILSDLKVRQALSMAIDRQLLNEIGYGETGKATCNMVPAPEIFASDNPDCLTQDIEGAKALLDEAGWTVGGDGVREKDGRKLKLLFQTSVNAVRQDFQALIKQWWSEIGVETELKTVDASVYFGGDPGSPDTIVKFYADVQMYTDVYDGTDPGSYLAERACDQIPSPENQWQGENNVRYCNEEYEALIEEMSQTAGTEARAELARKMNLMITRDSMTHLPLIARGRVSVSSNRLGGVHMNAWDSEFWNVADWHRVEE</sequence>
<comment type="subcellular location">
    <subcellularLocation>
        <location evidence="1">Periplasm</location>
    </subcellularLocation>
</comment>
<comment type="caution">
    <text evidence="5">The sequence shown here is derived from an EMBL/GenBank/DDBJ whole genome shotgun (WGS) entry which is preliminary data.</text>
</comment>
<reference evidence="5 6" key="1">
    <citation type="submission" date="2017-01" db="EMBL/GenBank/DDBJ databases">
        <authorList>
            <person name="Varghese N."/>
            <person name="Submissions S."/>
        </authorList>
    </citation>
    <scope>NUCLEOTIDE SEQUENCE [LARGE SCALE GENOMIC DNA]</scope>
    <source>
        <strain evidence="5 6">DSM 18447</strain>
    </source>
</reference>
<evidence type="ECO:0000256" key="2">
    <source>
        <dbReference type="ARBA" id="ARBA00005695"/>
    </source>
</evidence>
<dbReference type="Gene3D" id="3.10.105.10">
    <property type="entry name" value="Dipeptide-binding Protein, Domain 3"/>
    <property type="match status" value="1"/>
</dbReference>
<dbReference type="Proteomes" id="UP000186216">
    <property type="component" value="Unassembled WGS sequence"/>
</dbReference>
<feature type="domain" description="Solute-binding protein family 5" evidence="4">
    <location>
        <begin position="105"/>
        <end position="498"/>
    </location>
</feature>
<dbReference type="GO" id="GO:0043190">
    <property type="term" value="C:ATP-binding cassette (ABC) transporter complex"/>
    <property type="evidence" value="ECO:0007669"/>
    <property type="project" value="InterPro"/>
</dbReference>
<dbReference type="SUPFAM" id="SSF53850">
    <property type="entry name" value="Periplasmic binding protein-like II"/>
    <property type="match status" value="1"/>
</dbReference>
<evidence type="ECO:0000256" key="1">
    <source>
        <dbReference type="ARBA" id="ARBA00004418"/>
    </source>
</evidence>
<dbReference type="PIRSF" id="PIRSF002741">
    <property type="entry name" value="MppA"/>
    <property type="match status" value="1"/>
</dbReference>
<organism evidence="5 6">
    <name type="scientific">Paracoccus saliphilus</name>
    <dbReference type="NCBI Taxonomy" id="405559"/>
    <lineage>
        <taxon>Bacteria</taxon>
        <taxon>Pseudomonadati</taxon>
        <taxon>Pseudomonadota</taxon>
        <taxon>Alphaproteobacteria</taxon>
        <taxon>Rhodobacterales</taxon>
        <taxon>Paracoccaceae</taxon>
        <taxon>Paracoccus</taxon>
    </lineage>
</organism>
<evidence type="ECO:0000313" key="6">
    <source>
        <dbReference type="Proteomes" id="UP000186216"/>
    </source>
</evidence>
<evidence type="ECO:0000256" key="3">
    <source>
        <dbReference type="SAM" id="MobiDB-lite"/>
    </source>
</evidence>
<dbReference type="PANTHER" id="PTHR30290:SF65">
    <property type="entry name" value="MONOACYL PHOSPHATIDYLINOSITOL TETRAMANNOSIDE-BINDING PROTEIN LPQW-RELATED"/>
    <property type="match status" value="1"/>
</dbReference>
<dbReference type="Gene3D" id="3.40.190.10">
    <property type="entry name" value="Periplasmic binding protein-like II"/>
    <property type="match status" value="1"/>
</dbReference>
<dbReference type="CDD" id="cd08513">
    <property type="entry name" value="PBP2_thermophilic_Hb8_like"/>
    <property type="match status" value="1"/>
</dbReference>
<dbReference type="PANTHER" id="PTHR30290">
    <property type="entry name" value="PERIPLASMIC BINDING COMPONENT OF ABC TRANSPORTER"/>
    <property type="match status" value="1"/>
</dbReference>
<dbReference type="InterPro" id="IPR030678">
    <property type="entry name" value="Peptide/Ni-bd"/>
</dbReference>
<dbReference type="InterPro" id="IPR039424">
    <property type="entry name" value="SBP_5"/>
</dbReference>
<feature type="region of interest" description="Disordered" evidence="3">
    <location>
        <begin position="1"/>
        <end position="29"/>
    </location>
</feature>
<gene>
    <name evidence="5" type="ORF">SAMN05421772_105234</name>
</gene>
<proteinExistence type="inferred from homology"/>